<reference evidence="9" key="1">
    <citation type="journal article" date="2019" name="Int. J. Syst. Evol. Microbiol.">
        <title>The Global Catalogue of Microorganisms (GCM) 10K type strain sequencing project: providing services to taxonomists for standard genome sequencing and annotation.</title>
        <authorList>
            <consortium name="The Broad Institute Genomics Platform"/>
            <consortium name="The Broad Institute Genome Sequencing Center for Infectious Disease"/>
            <person name="Wu L."/>
            <person name="Ma J."/>
        </authorList>
    </citation>
    <scope>NUCLEOTIDE SEQUENCE [LARGE SCALE GENOMIC DNA]</scope>
    <source>
        <strain evidence="9">JCM 18961</strain>
    </source>
</reference>
<gene>
    <name evidence="8" type="ORF">GCM10025782_01120</name>
</gene>
<keyword evidence="5 6" id="KW-0472">Membrane</keyword>
<comment type="similarity">
    <text evidence="2">Belongs to the TspO/BZRP family.</text>
</comment>
<dbReference type="PANTHER" id="PTHR10057">
    <property type="entry name" value="PERIPHERAL-TYPE BENZODIAZEPINE RECEPTOR"/>
    <property type="match status" value="1"/>
</dbReference>
<comment type="caution">
    <text evidence="8">The sequence shown here is derived from an EMBL/GenBank/DDBJ whole genome shotgun (WGS) entry which is preliminary data.</text>
</comment>
<evidence type="ECO:0000256" key="2">
    <source>
        <dbReference type="ARBA" id="ARBA00007524"/>
    </source>
</evidence>
<dbReference type="SUPFAM" id="SSF51735">
    <property type="entry name" value="NAD(P)-binding Rossmann-fold domains"/>
    <property type="match status" value="1"/>
</dbReference>
<evidence type="ECO:0000256" key="1">
    <source>
        <dbReference type="ARBA" id="ARBA00004141"/>
    </source>
</evidence>
<evidence type="ECO:0000256" key="6">
    <source>
        <dbReference type="SAM" id="Phobius"/>
    </source>
</evidence>
<dbReference type="InterPro" id="IPR036291">
    <property type="entry name" value="NAD(P)-bd_dom_sf"/>
</dbReference>
<evidence type="ECO:0000256" key="4">
    <source>
        <dbReference type="ARBA" id="ARBA00022989"/>
    </source>
</evidence>
<keyword evidence="4 6" id="KW-1133">Transmembrane helix</keyword>
<dbReference type="CDD" id="cd15904">
    <property type="entry name" value="TSPO_MBR"/>
    <property type="match status" value="1"/>
</dbReference>
<dbReference type="Pfam" id="PF13460">
    <property type="entry name" value="NAD_binding_10"/>
    <property type="match status" value="1"/>
</dbReference>
<dbReference type="InterPro" id="IPR038330">
    <property type="entry name" value="TspO/MBR-related_sf"/>
</dbReference>
<accession>A0ABP8XMF9</accession>
<name>A0ABP8XMF9_9MICO</name>
<dbReference type="Gene3D" id="3.40.50.720">
    <property type="entry name" value="NAD(P)-binding Rossmann-like Domain"/>
    <property type="match status" value="1"/>
</dbReference>
<dbReference type="Proteomes" id="UP001500556">
    <property type="component" value="Unassembled WGS sequence"/>
</dbReference>
<evidence type="ECO:0000313" key="8">
    <source>
        <dbReference type="EMBL" id="GAA4708903.1"/>
    </source>
</evidence>
<keyword evidence="3 6" id="KW-0812">Transmembrane</keyword>
<dbReference type="Gene3D" id="1.20.1260.100">
    <property type="entry name" value="TspO/MBR protein"/>
    <property type="match status" value="1"/>
</dbReference>
<keyword evidence="9" id="KW-1185">Reference proteome</keyword>
<evidence type="ECO:0000313" key="9">
    <source>
        <dbReference type="Proteomes" id="UP001500556"/>
    </source>
</evidence>
<feature type="transmembrane region" description="Helical" evidence="6">
    <location>
        <begin position="444"/>
        <end position="465"/>
    </location>
</feature>
<evidence type="ECO:0000256" key="3">
    <source>
        <dbReference type="ARBA" id="ARBA00022692"/>
    </source>
</evidence>
<dbReference type="EMBL" id="BAABLO010000001">
    <property type="protein sequence ID" value="GAA4708903.1"/>
    <property type="molecule type" value="Genomic_DNA"/>
</dbReference>
<evidence type="ECO:0000259" key="7">
    <source>
        <dbReference type="Pfam" id="PF13460"/>
    </source>
</evidence>
<protein>
    <recommendedName>
        <fullName evidence="7">NAD(P)-binding domain-containing protein</fullName>
    </recommendedName>
</protein>
<dbReference type="PANTHER" id="PTHR10057:SF0">
    <property type="entry name" value="TRANSLOCATOR PROTEIN"/>
    <property type="match status" value="1"/>
</dbReference>
<feature type="domain" description="NAD(P)-binding" evidence="7">
    <location>
        <begin position="15"/>
        <end position="120"/>
    </location>
</feature>
<comment type="subcellular location">
    <subcellularLocation>
        <location evidence="1">Membrane</location>
        <topology evidence="1">Multi-pass membrane protein</topology>
    </subcellularLocation>
</comment>
<dbReference type="Pfam" id="PF03073">
    <property type="entry name" value="TspO_MBR"/>
    <property type="match status" value="1"/>
</dbReference>
<dbReference type="InterPro" id="IPR016040">
    <property type="entry name" value="NAD(P)-bd_dom"/>
</dbReference>
<evidence type="ECO:0000256" key="5">
    <source>
        <dbReference type="ARBA" id="ARBA00023136"/>
    </source>
</evidence>
<proteinExistence type="inferred from homology"/>
<dbReference type="InterPro" id="IPR004307">
    <property type="entry name" value="TspO_MBR"/>
</dbReference>
<organism evidence="8 9">
    <name type="scientific">Pedococcus ginsenosidimutans</name>
    <dbReference type="NCBI Taxonomy" id="490570"/>
    <lineage>
        <taxon>Bacteria</taxon>
        <taxon>Bacillati</taxon>
        <taxon>Actinomycetota</taxon>
        <taxon>Actinomycetes</taxon>
        <taxon>Micrococcales</taxon>
        <taxon>Intrasporangiaceae</taxon>
        <taxon>Pedococcus</taxon>
    </lineage>
</organism>
<sequence length="471" mass="50658">MPSSPGTSRTVLVTGATGYVGGVLVPALLDRGWRVRVLTRSRRGLEGKPWAHDVEAVEGDATSAQDCRRAMDGVDVAYYLLHSMDGKGDFMERDRSMARTFAQAASDAGVGRIVYLSGLHPEGRLSDHLASRVEVGDIFLAGPVPATVLQAGIVLGDGSASFDMLRHLTERLPAVIAPRWLRNRIQPIAVDDVVHYLAGSAEMGPEVNRTFDIGGPEVLTYAEMMQRYAEIVGLGRRWITTVPVLTPRLAGLWIDIVTPISRGIGRPLIGSLVHEAVCGEQDIVDVTGPPPGGRTAFEDAIRAANKGIDPFRWRRTLARTSAMVGAAAVTGSLLTDPTSRWYRRLDKPSWEPPPAAFPVVWTGLYADVALVSAVSSSYLAEAGREDEAKQLEQALALNMALNTAWTGLFFRARKPWLATAECAVLTLSSADLARRAGAAGRGKAVAIGAYAAWCGFATVLSGTIAHRNRRR</sequence>
<dbReference type="RefSeq" id="WP_345500432.1">
    <property type="nucleotide sequence ID" value="NZ_BAABLO010000001.1"/>
</dbReference>